<sequence length="92" mass="10639">MRCKRKILLLAMKLNAKKSGMCLILNDDKHKIPWADTEVNVVLMLAISKSDRKMFLDLFDSLTMILTEDENISKLISTSSYKEFKNMLVRLS</sequence>
<protein>
    <recommendedName>
        <fullName evidence="1">PTS EIIA type-2 domain-containing protein</fullName>
    </recommendedName>
</protein>
<dbReference type="InterPro" id="IPR016152">
    <property type="entry name" value="PTrfase/Anion_transptr"/>
</dbReference>
<dbReference type="InterPro" id="IPR002178">
    <property type="entry name" value="PTS_EIIA_type-2_dom"/>
</dbReference>
<evidence type="ECO:0000259" key="1">
    <source>
        <dbReference type="PROSITE" id="PS51094"/>
    </source>
</evidence>
<dbReference type="SUPFAM" id="SSF55804">
    <property type="entry name" value="Phoshotransferase/anion transport protein"/>
    <property type="match status" value="1"/>
</dbReference>
<reference evidence="2 3" key="1">
    <citation type="submission" date="2017-05" db="EMBL/GenBank/DDBJ databases">
        <title>Vagococcus spp. assemblies.</title>
        <authorList>
            <person name="Gulvik C.A."/>
        </authorList>
    </citation>
    <scope>NUCLEOTIDE SEQUENCE [LARGE SCALE GENOMIC DNA]</scope>
    <source>
        <strain evidence="2 3">LMG 24798</strain>
    </source>
</reference>
<evidence type="ECO:0000313" key="3">
    <source>
        <dbReference type="Proteomes" id="UP000286773"/>
    </source>
</evidence>
<organism evidence="2 3">
    <name type="scientific">Vagococcus acidifermentans</name>
    <dbReference type="NCBI Taxonomy" id="564710"/>
    <lineage>
        <taxon>Bacteria</taxon>
        <taxon>Bacillati</taxon>
        <taxon>Bacillota</taxon>
        <taxon>Bacilli</taxon>
        <taxon>Lactobacillales</taxon>
        <taxon>Enterococcaceae</taxon>
        <taxon>Vagococcus</taxon>
    </lineage>
</organism>
<dbReference type="Gene3D" id="3.40.930.10">
    <property type="entry name" value="Mannitol-specific EII, Chain A"/>
    <property type="match status" value="1"/>
</dbReference>
<name>A0A430AM73_9ENTE</name>
<dbReference type="PROSITE" id="PS51094">
    <property type="entry name" value="PTS_EIIA_TYPE_2"/>
    <property type="match status" value="1"/>
</dbReference>
<keyword evidence="3" id="KW-1185">Reference proteome</keyword>
<evidence type="ECO:0000313" key="2">
    <source>
        <dbReference type="EMBL" id="RSU09232.1"/>
    </source>
</evidence>
<gene>
    <name evidence="2" type="ORF">CBF27_13110</name>
</gene>
<dbReference type="Proteomes" id="UP000286773">
    <property type="component" value="Unassembled WGS sequence"/>
</dbReference>
<comment type="caution">
    <text evidence="2">The sequence shown here is derived from an EMBL/GenBank/DDBJ whole genome shotgun (WGS) entry which is preliminary data.</text>
</comment>
<dbReference type="AlphaFoldDB" id="A0A430AM73"/>
<dbReference type="EMBL" id="NGKC01000021">
    <property type="protein sequence ID" value="RSU09232.1"/>
    <property type="molecule type" value="Genomic_DNA"/>
</dbReference>
<accession>A0A430AM73</accession>
<feature type="domain" description="PTS EIIA type-2" evidence="1">
    <location>
        <begin position="1"/>
        <end position="91"/>
    </location>
</feature>
<proteinExistence type="predicted"/>